<evidence type="ECO:0000256" key="3">
    <source>
        <dbReference type="ARBA" id="ARBA00022824"/>
    </source>
</evidence>
<evidence type="ECO:0000259" key="6">
    <source>
        <dbReference type="Pfam" id="PF12697"/>
    </source>
</evidence>
<proteinExistence type="predicted"/>
<dbReference type="InterPro" id="IPR029058">
    <property type="entry name" value="AB_hydrolase_fold"/>
</dbReference>
<dbReference type="Gene3D" id="3.40.50.300">
    <property type="entry name" value="P-loop containing nucleotide triphosphate hydrolases"/>
    <property type="match status" value="1"/>
</dbReference>
<keyword evidence="3" id="KW-0256">Endoplasmic reticulum</keyword>
<dbReference type="PANTHER" id="PTHR48182:SF2">
    <property type="entry name" value="PROTEIN SERAC1"/>
    <property type="match status" value="1"/>
</dbReference>
<organism evidence="7 8">
    <name type="scientific">Methylobacterium phyllostachyos</name>
    <dbReference type="NCBI Taxonomy" id="582672"/>
    <lineage>
        <taxon>Bacteria</taxon>
        <taxon>Pseudomonadati</taxon>
        <taxon>Pseudomonadota</taxon>
        <taxon>Alphaproteobacteria</taxon>
        <taxon>Hyphomicrobiales</taxon>
        <taxon>Methylobacteriaceae</taxon>
        <taxon>Methylobacterium</taxon>
    </lineage>
</organism>
<dbReference type="InterPro" id="IPR027417">
    <property type="entry name" value="P-loop_NTPase"/>
</dbReference>
<dbReference type="SUPFAM" id="SSF53474">
    <property type="entry name" value="alpha/beta-Hydrolases"/>
    <property type="match status" value="1"/>
</dbReference>
<dbReference type="GO" id="GO:0016020">
    <property type="term" value="C:membrane"/>
    <property type="evidence" value="ECO:0007669"/>
    <property type="project" value="UniProtKB-SubCell"/>
</dbReference>
<dbReference type="OrthoDB" id="7594060at2"/>
<reference evidence="8" key="1">
    <citation type="submission" date="2016-10" db="EMBL/GenBank/DDBJ databases">
        <authorList>
            <person name="Varghese N."/>
            <person name="Submissions S."/>
        </authorList>
    </citation>
    <scope>NUCLEOTIDE SEQUENCE [LARGE SCALE GENOMIC DNA]</scope>
    <source>
        <strain evidence="8">BL47</strain>
    </source>
</reference>
<evidence type="ECO:0000256" key="1">
    <source>
        <dbReference type="ARBA" id="ARBA00004240"/>
    </source>
</evidence>
<dbReference type="AlphaFoldDB" id="A0A1H0DLY4"/>
<evidence type="ECO:0000313" key="8">
    <source>
        <dbReference type="Proteomes" id="UP000198704"/>
    </source>
</evidence>
<dbReference type="Pfam" id="PF12697">
    <property type="entry name" value="Abhydrolase_6"/>
    <property type="match status" value="1"/>
</dbReference>
<evidence type="ECO:0000256" key="2">
    <source>
        <dbReference type="ARBA" id="ARBA00004370"/>
    </source>
</evidence>
<dbReference type="InterPro" id="IPR000073">
    <property type="entry name" value="AB_hydrolase_1"/>
</dbReference>
<dbReference type="Gene3D" id="3.40.50.1820">
    <property type="entry name" value="alpha/beta hydrolase"/>
    <property type="match status" value="1"/>
</dbReference>
<feature type="domain" description="AB hydrolase-1" evidence="6">
    <location>
        <begin position="33"/>
        <end position="133"/>
    </location>
</feature>
<sequence length="531" mass="59116">MSSTVPRNSKAHNVPPMTKRDPITGHREGCHGIVFIHGLSGSARSTWGPMIDQLGQDRDFDSFQFASYAFPTVKIRLPFTERMAKIQELSSALDTLIETDLSDCSEITLIGHSLGGLIARHYIISSILNNKKLLVKNLLMYAVPNTGASIASWASHVSIWHYHLKQLGKNSDIIDRINEDWVRMDVEKKISALYIASTGDKVVRSDSAFPFIGMQNTRTLNAFGHSDITQASSPQDVRYKILKKHLIGKLIPHSSGPSKALRSINTQPDRTQSGDPLFDIYDIADKPYYVVRSQDIYAKEVVSNNCLWVHGASGTGKTALLRHAILEKELKLIHMSLGGAGKIDATSALRYICVEFSELQGLDIIPPTEASTYDLVRYFKKAVLNSNSQIGLLIEEISFAPDNEAARFCEMIWLLSSSLSSNQDTNGRLVLTISSLHDPSADESAFSDKMKERVSTVEIGSWIEQDIRKLIDVIDRTRNDKLDNFSKNLIVDAANGSPRFVKLVFRQLQSTFAEGASFTDVLSRVSRENIR</sequence>
<comment type="subcellular location">
    <subcellularLocation>
        <location evidence="1">Endoplasmic reticulum</location>
    </subcellularLocation>
    <subcellularLocation>
        <location evidence="2">Membrane</location>
    </subcellularLocation>
</comment>
<evidence type="ECO:0000313" key="7">
    <source>
        <dbReference type="EMBL" id="SDN71001.1"/>
    </source>
</evidence>
<dbReference type="SUPFAM" id="SSF52540">
    <property type="entry name" value="P-loop containing nucleoside triphosphate hydrolases"/>
    <property type="match status" value="1"/>
</dbReference>
<evidence type="ECO:0000256" key="4">
    <source>
        <dbReference type="ARBA" id="ARBA00023136"/>
    </source>
</evidence>
<keyword evidence="8" id="KW-1185">Reference proteome</keyword>
<evidence type="ECO:0000256" key="5">
    <source>
        <dbReference type="SAM" id="MobiDB-lite"/>
    </source>
</evidence>
<accession>A0A1H0DLY4</accession>
<name>A0A1H0DLY4_9HYPH</name>
<dbReference type="STRING" id="582672.SAMN05216360_110214"/>
<feature type="region of interest" description="Disordered" evidence="5">
    <location>
        <begin position="1"/>
        <end position="24"/>
    </location>
</feature>
<protein>
    <submittedName>
        <fullName evidence="7">Putative serine esterase</fullName>
    </submittedName>
</protein>
<dbReference type="EMBL" id="FNHS01000010">
    <property type="protein sequence ID" value="SDN71001.1"/>
    <property type="molecule type" value="Genomic_DNA"/>
</dbReference>
<dbReference type="Proteomes" id="UP000198704">
    <property type="component" value="Unassembled WGS sequence"/>
</dbReference>
<dbReference type="InterPro" id="IPR052374">
    <property type="entry name" value="SERAC1"/>
</dbReference>
<dbReference type="PANTHER" id="PTHR48182">
    <property type="entry name" value="PROTEIN SERAC1"/>
    <property type="match status" value="1"/>
</dbReference>
<keyword evidence="4" id="KW-0472">Membrane</keyword>
<gene>
    <name evidence="7" type="ORF">SAMN05216360_110214</name>
</gene>